<comment type="subcellular location">
    <subcellularLocation>
        <location evidence="1">Membrane</location>
        <topology evidence="1">Multi-pass membrane protein</topology>
    </subcellularLocation>
</comment>
<dbReference type="RefSeq" id="XP_022666486.1">
    <property type="nucleotide sequence ID" value="XM_022810751.1"/>
</dbReference>
<protein>
    <recommendedName>
        <fullName evidence="7">UNC93-like protein MFSD11</fullName>
    </recommendedName>
    <alternativeName>
        <fullName evidence="8">Major facilitator superfamily domain-containing protein 11</fullName>
    </alternativeName>
</protein>
<dbReference type="GO" id="GO:0016020">
    <property type="term" value="C:membrane"/>
    <property type="evidence" value="ECO:0007669"/>
    <property type="project" value="UniProtKB-SubCell"/>
</dbReference>
<dbReference type="PANTHER" id="PTHR23294:SF0">
    <property type="entry name" value="UNC93-LIKE PROTEIN MFSD11"/>
    <property type="match status" value="1"/>
</dbReference>
<dbReference type="EnsemblMetazoa" id="XM_022810751">
    <property type="protein sequence ID" value="XP_022666486"/>
    <property type="gene ID" value="LOC111252587"/>
</dbReference>
<feature type="transmembrane region" description="Helical" evidence="10">
    <location>
        <begin position="298"/>
        <end position="319"/>
    </location>
</feature>
<dbReference type="KEGG" id="vde:111252587"/>
<dbReference type="InParanoid" id="A0A7M7KGI4"/>
<organism evidence="11 12">
    <name type="scientific">Varroa destructor</name>
    <name type="common">Honeybee mite</name>
    <dbReference type="NCBI Taxonomy" id="109461"/>
    <lineage>
        <taxon>Eukaryota</taxon>
        <taxon>Metazoa</taxon>
        <taxon>Ecdysozoa</taxon>
        <taxon>Arthropoda</taxon>
        <taxon>Chelicerata</taxon>
        <taxon>Arachnida</taxon>
        <taxon>Acari</taxon>
        <taxon>Parasitiformes</taxon>
        <taxon>Mesostigmata</taxon>
        <taxon>Gamasina</taxon>
        <taxon>Dermanyssoidea</taxon>
        <taxon>Varroidae</taxon>
        <taxon>Varroa</taxon>
    </lineage>
</organism>
<feature type="transmembrane region" description="Helical" evidence="10">
    <location>
        <begin position="103"/>
        <end position="126"/>
    </location>
</feature>
<dbReference type="Pfam" id="PF05978">
    <property type="entry name" value="UNC-93"/>
    <property type="match status" value="1"/>
</dbReference>
<dbReference type="FunCoup" id="A0A7M7KGI4">
    <property type="interactions" value="226"/>
</dbReference>
<feature type="transmembrane region" description="Helical" evidence="10">
    <location>
        <begin position="267"/>
        <end position="286"/>
    </location>
</feature>
<sequence length="446" mass="48676">MGISVRMFNVILIGFTFMLVFTAFQTGGLIQQTVLKSIQNETNGEYTGDGYWSFCIIYAVFAVSNWIAPSIIALMSPRVSMLVGAITYNFFISQFLYPTAEGLYIASALVGSGAAVIWTGQGTFLTKNSTKETMSRNSAIFWAMMQLSLIWGNIFVYFVLVGKEHIDKETRILVYGGLLAVGIIGNLLMICFRRPPQDNDDEEEEKKTLFVSGIVNSFALLKTSKMLLLSIAFIYTGLELSFFSGVYSTAIGFTMEFGDDSSKYVPISGLLIGTGEVLSGLAFSIFDDYTKRMGRSKIVLMGFVVHVATFGLAFINLPANSVHGKTKDNGIIHSSIELALLCSFLLGFGDGCFNTQIYSLIGYVYSKDSSSAFGLFKFMQSIAAAAFFFLSTILILPYQLGVLLVSASLGTICFMCVSGHAPESDEGKETLSLRNTHGAKNNNGKL</sequence>
<dbReference type="OrthoDB" id="196103at2759"/>
<dbReference type="PANTHER" id="PTHR23294">
    <property type="entry name" value="ET TRANSLATION PRODUCT-RELATED"/>
    <property type="match status" value="1"/>
</dbReference>
<dbReference type="OMA" id="QFQDKTH"/>
<evidence type="ECO:0000256" key="5">
    <source>
        <dbReference type="ARBA" id="ARBA00023136"/>
    </source>
</evidence>
<feature type="transmembrane region" description="Helical" evidence="10">
    <location>
        <begin position="226"/>
        <end position="247"/>
    </location>
</feature>
<accession>A0A7M7KGI4</accession>
<keyword evidence="3 10" id="KW-0812">Transmembrane</keyword>
<feature type="transmembrane region" description="Helical" evidence="10">
    <location>
        <begin position="7"/>
        <end position="30"/>
    </location>
</feature>
<evidence type="ECO:0000256" key="1">
    <source>
        <dbReference type="ARBA" id="ARBA00004141"/>
    </source>
</evidence>
<evidence type="ECO:0000256" key="2">
    <source>
        <dbReference type="ARBA" id="ARBA00009172"/>
    </source>
</evidence>
<dbReference type="AlphaFoldDB" id="A0A7M7KGI4"/>
<dbReference type="Gene3D" id="1.20.1250.20">
    <property type="entry name" value="MFS general substrate transporter like domains"/>
    <property type="match status" value="1"/>
</dbReference>
<evidence type="ECO:0000256" key="7">
    <source>
        <dbReference type="ARBA" id="ARBA00040302"/>
    </source>
</evidence>
<feature type="transmembrane region" description="Helical" evidence="10">
    <location>
        <begin position="374"/>
        <end position="396"/>
    </location>
</feature>
<feature type="compositionally biased region" description="Polar residues" evidence="9">
    <location>
        <begin position="432"/>
        <end position="446"/>
    </location>
</feature>
<name>A0A7M7KGI4_VARDE</name>
<evidence type="ECO:0000313" key="12">
    <source>
        <dbReference type="Proteomes" id="UP000594260"/>
    </source>
</evidence>
<feature type="transmembrane region" description="Helical" evidence="10">
    <location>
        <begin position="50"/>
        <end position="67"/>
    </location>
</feature>
<evidence type="ECO:0000256" key="6">
    <source>
        <dbReference type="ARBA" id="ARBA00023180"/>
    </source>
</evidence>
<dbReference type="InterPro" id="IPR051617">
    <property type="entry name" value="UNC-93-like_regulator"/>
</dbReference>
<evidence type="ECO:0000256" key="3">
    <source>
        <dbReference type="ARBA" id="ARBA00022692"/>
    </source>
</evidence>
<keyword evidence="12" id="KW-1185">Reference proteome</keyword>
<dbReference type="Proteomes" id="UP000594260">
    <property type="component" value="Unplaced"/>
</dbReference>
<feature type="transmembrane region" description="Helical" evidence="10">
    <location>
        <begin position="138"/>
        <end position="160"/>
    </location>
</feature>
<feature type="region of interest" description="Disordered" evidence="9">
    <location>
        <begin position="423"/>
        <end position="446"/>
    </location>
</feature>
<dbReference type="InterPro" id="IPR010291">
    <property type="entry name" value="Ion_channel_UNC-93"/>
</dbReference>
<keyword evidence="6" id="KW-0325">Glycoprotein</keyword>
<evidence type="ECO:0000256" key="8">
    <source>
        <dbReference type="ARBA" id="ARBA00041910"/>
    </source>
</evidence>
<dbReference type="GeneID" id="111252587"/>
<keyword evidence="5 10" id="KW-0472">Membrane</keyword>
<proteinExistence type="inferred from homology"/>
<evidence type="ECO:0000256" key="4">
    <source>
        <dbReference type="ARBA" id="ARBA00022989"/>
    </source>
</evidence>
<keyword evidence="4 10" id="KW-1133">Transmembrane helix</keyword>
<feature type="transmembrane region" description="Helical" evidence="10">
    <location>
        <begin position="79"/>
        <end position="97"/>
    </location>
</feature>
<evidence type="ECO:0000256" key="10">
    <source>
        <dbReference type="SAM" id="Phobius"/>
    </source>
</evidence>
<dbReference type="InterPro" id="IPR036259">
    <property type="entry name" value="MFS_trans_sf"/>
</dbReference>
<evidence type="ECO:0000313" key="11">
    <source>
        <dbReference type="EnsemblMetazoa" id="XP_022666486"/>
    </source>
</evidence>
<dbReference type="SUPFAM" id="SSF103473">
    <property type="entry name" value="MFS general substrate transporter"/>
    <property type="match status" value="1"/>
</dbReference>
<evidence type="ECO:0000256" key="9">
    <source>
        <dbReference type="SAM" id="MobiDB-lite"/>
    </source>
</evidence>
<feature type="transmembrane region" description="Helical" evidence="10">
    <location>
        <begin position="172"/>
        <end position="192"/>
    </location>
</feature>
<reference evidence="11" key="1">
    <citation type="submission" date="2021-01" db="UniProtKB">
        <authorList>
            <consortium name="EnsemblMetazoa"/>
        </authorList>
    </citation>
    <scope>IDENTIFICATION</scope>
</reference>
<comment type="similarity">
    <text evidence="2">Belongs to the unc-93 family.</text>
</comment>